<dbReference type="PANTHER" id="PTHR42080">
    <property type="entry name" value="SRR1 DOMAIN-CONTAINING PROTEIN"/>
    <property type="match status" value="1"/>
</dbReference>
<keyword evidence="4" id="KW-1185">Reference proteome</keyword>
<dbReference type="AlphaFoldDB" id="A0AAN6UN37"/>
<evidence type="ECO:0000259" key="2">
    <source>
        <dbReference type="Pfam" id="PF07985"/>
    </source>
</evidence>
<evidence type="ECO:0000256" key="1">
    <source>
        <dbReference type="SAM" id="MobiDB-lite"/>
    </source>
</evidence>
<feature type="region of interest" description="Disordered" evidence="1">
    <location>
        <begin position="1"/>
        <end position="40"/>
    </location>
</feature>
<dbReference type="InterPro" id="IPR012942">
    <property type="entry name" value="SRR1-like"/>
</dbReference>
<dbReference type="Pfam" id="PF07985">
    <property type="entry name" value="SRR1"/>
    <property type="match status" value="1"/>
</dbReference>
<gene>
    <name evidence="3" type="ORF">BT67DRAFT_262206</name>
</gene>
<dbReference type="Proteomes" id="UP001304895">
    <property type="component" value="Unassembled WGS sequence"/>
</dbReference>
<dbReference type="EMBL" id="MU853405">
    <property type="protein sequence ID" value="KAK4135829.1"/>
    <property type="molecule type" value="Genomic_DNA"/>
</dbReference>
<reference evidence="3" key="2">
    <citation type="submission" date="2023-05" db="EMBL/GenBank/DDBJ databases">
        <authorList>
            <consortium name="Lawrence Berkeley National Laboratory"/>
            <person name="Steindorff A."/>
            <person name="Hensen N."/>
            <person name="Bonometti L."/>
            <person name="Westerberg I."/>
            <person name="Brannstrom I.O."/>
            <person name="Guillou S."/>
            <person name="Cros-Aarteil S."/>
            <person name="Calhoun S."/>
            <person name="Haridas S."/>
            <person name="Kuo A."/>
            <person name="Mondo S."/>
            <person name="Pangilinan J."/>
            <person name="Riley R."/>
            <person name="Labutti K."/>
            <person name="Andreopoulos B."/>
            <person name="Lipzen A."/>
            <person name="Chen C."/>
            <person name="Yanf M."/>
            <person name="Daum C."/>
            <person name="Ng V."/>
            <person name="Clum A."/>
            <person name="Ohm R."/>
            <person name="Martin F."/>
            <person name="Silar P."/>
            <person name="Natvig D."/>
            <person name="Lalanne C."/>
            <person name="Gautier V."/>
            <person name="Ament-Velasquez S.L."/>
            <person name="Kruys A."/>
            <person name="Hutchinson M.I."/>
            <person name="Powell A.J."/>
            <person name="Barry K."/>
            <person name="Miller A.N."/>
            <person name="Grigoriev I.V."/>
            <person name="Debuchy R."/>
            <person name="Gladieux P."/>
            <person name="Thoren M.H."/>
            <person name="Johannesson H."/>
        </authorList>
    </citation>
    <scope>NUCLEOTIDE SEQUENCE</scope>
    <source>
        <strain evidence="3">CBS 123565</strain>
    </source>
</reference>
<protein>
    <recommendedName>
        <fullName evidence="2">SRR1-like domain-containing protein</fullName>
    </recommendedName>
</protein>
<proteinExistence type="predicted"/>
<feature type="domain" description="SRR1-like" evidence="2">
    <location>
        <begin position="79"/>
        <end position="216"/>
    </location>
</feature>
<evidence type="ECO:0000313" key="3">
    <source>
        <dbReference type="EMBL" id="KAK4135829.1"/>
    </source>
</evidence>
<dbReference type="PANTHER" id="PTHR42080:SF1">
    <property type="entry name" value="SRR1-LIKE DOMAIN-CONTAINING PROTEIN"/>
    <property type="match status" value="1"/>
</dbReference>
<sequence>MTEQNGEWNQVKRRGGRLRHVPTPSNVAADSLSDGIRPNQRPELSLDDLCRYHETVTKDGHASEWWDQLQQVLDSASSRPDFPVITKAVCLGPGPYEPSNGSSKARRTAHMQTAAFCFLVDHLKSRGGQDIRCVAQEPRFTQIDKDFCATLGLEAVESPDAFAIVDENTLLFGIHMELQIYNQAMTNLPGIYVGASLKEWEKVVDHQPSSDNPLTCFSAMDTAYDIYSVPDLDYMFSSTIMYWRRGKSSRTSALATHV</sequence>
<reference evidence="3" key="1">
    <citation type="journal article" date="2023" name="Mol. Phylogenet. Evol.">
        <title>Genome-scale phylogeny and comparative genomics of the fungal order Sordariales.</title>
        <authorList>
            <person name="Hensen N."/>
            <person name="Bonometti L."/>
            <person name="Westerberg I."/>
            <person name="Brannstrom I.O."/>
            <person name="Guillou S."/>
            <person name="Cros-Aarteil S."/>
            <person name="Calhoun S."/>
            <person name="Haridas S."/>
            <person name="Kuo A."/>
            <person name="Mondo S."/>
            <person name="Pangilinan J."/>
            <person name="Riley R."/>
            <person name="LaButti K."/>
            <person name="Andreopoulos B."/>
            <person name="Lipzen A."/>
            <person name="Chen C."/>
            <person name="Yan M."/>
            <person name="Daum C."/>
            <person name="Ng V."/>
            <person name="Clum A."/>
            <person name="Steindorff A."/>
            <person name="Ohm R.A."/>
            <person name="Martin F."/>
            <person name="Silar P."/>
            <person name="Natvig D.O."/>
            <person name="Lalanne C."/>
            <person name="Gautier V."/>
            <person name="Ament-Velasquez S.L."/>
            <person name="Kruys A."/>
            <person name="Hutchinson M.I."/>
            <person name="Powell A.J."/>
            <person name="Barry K."/>
            <person name="Miller A.N."/>
            <person name="Grigoriev I.V."/>
            <person name="Debuchy R."/>
            <person name="Gladieux P."/>
            <person name="Hiltunen Thoren M."/>
            <person name="Johannesson H."/>
        </authorList>
    </citation>
    <scope>NUCLEOTIDE SEQUENCE</scope>
    <source>
        <strain evidence="3">CBS 123565</strain>
    </source>
</reference>
<organism evidence="3 4">
    <name type="scientific">Trichocladium antarcticum</name>
    <dbReference type="NCBI Taxonomy" id="1450529"/>
    <lineage>
        <taxon>Eukaryota</taxon>
        <taxon>Fungi</taxon>
        <taxon>Dikarya</taxon>
        <taxon>Ascomycota</taxon>
        <taxon>Pezizomycotina</taxon>
        <taxon>Sordariomycetes</taxon>
        <taxon>Sordariomycetidae</taxon>
        <taxon>Sordariales</taxon>
        <taxon>Chaetomiaceae</taxon>
        <taxon>Trichocladium</taxon>
    </lineage>
</organism>
<name>A0AAN6UN37_9PEZI</name>
<evidence type="ECO:0000313" key="4">
    <source>
        <dbReference type="Proteomes" id="UP001304895"/>
    </source>
</evidence>
<feature type="compositionally biased region" description="Basic residues" evidence="1">
    <location>
        <begin position="11"/>
        <end position="20"/>
    </location>
</feature>
<accession>A0AAN6UN37</accession>
<comment type="caution">
    <text evidence="3">The sequence shown here is derived from an EMBL/GenBank/DDBJ whole genome shotgun (WGS) entry which is preliminary data.</text>
</comment>